<dbReference type="PROSITE" id="PS50847">
    <property type="entry name" value="GRAM_POS_ANCHORING"/>
    <property type="match status" value="1"/>
</dbReference>
<feature type="compositionally biased region" description="Low complexity" evidence="6">
    <location>
        <begin position="91"/>
        <end position="103"/>
    </location>
</feature>
<feature type="compositionally biased region" description="Polar residues" evidence="6">
    <location>
        <begin position="1085"/>
        <end position="1095"/>
    </location>
</feature>
<evidence type="ECO:0000256" key="4">
    <source>
        <dbReference type="ARBA" id="ARBA00022729"/>
    </source>
</evidence>
<keyword evidence="3" id="KW-0964">Secreted</keyword>
<feature type="compositionally biased region" description="Basic and acidic residues" evidence="6">
    <location>
        <begin position="1144"/>
        <end position="1153"/>
    </location>
</feature>
<comment type="subcellular location">
    <subcellularLocation>
        <location evidence="1">Secreted</location>
        <location evidence="1">Cell wall</location>
        <topology evidence="1">Peptidoglycan-anchor</topology>
    </subcellularLocation>
</comment>
<dbReference type="Pfam" id="PF00746">
    <property type="entry name" value="Gram_pos_anchor"/>
    <property type="match status" value="1"/>
</dbReference>
<reference evidence="8 9" key="1">
    <citation type="submission" date="2020-06" db="EMBL/GenBank/DDBJ databases">
        <title>Staphylococcus borealis sp. nov. -A novel member of the Staphylococcaceae family isolated from skin and blood in humans.</title>
        <authorList>
            <person name="Pain M."/>
            <person name="Wolden R."/>
            <person name="Jaen-Luchoro D."/>
            <person name="Salva-Serra F."/>
            <person name="Iglesias B.P."/>
            <person name="Karlsson R."/>
            <person name="Klingenberg C."/>
            <person name="Cavanagh J.P."/>
        </authorList>
    </citation>
    <scope>NUCLEOTIDE SEQUENCE [LARGE SCALE GENOMIC DNA]</scope>
    <source>
        <strain evidence="8 9">58-22</strain>
    </source>
</reference>
<name>A0ABX2LLR6_9STAP</name>
<feature type="compositionally biased region" description="Polar residues" evidence="6">
    <location>
        <begin position="484"/>
        <end position="499"/>
    </location>
</feature>
<keyword evidence="2" id="KW-0134">Cell wall</keyword>
<dbReference type="Pfam" id="PF04650">
    <property type="entry name" value="YSIRK_signal"/>
    <property type="match status" value="1"/>
</dbReference>
<feature type="region of interest" description="Disordered" evidence="6">
    <location>
        <begin position="662"/>
        <end position="703"/>
    </location>
</feature>
<keyword evidence="4" id="KW-0732">Signal</keyword>
<evidence type="ECO:0000256" key="3">
    <source>
        <dbReference type="ARBA" id="ARBA00022525"/>
    </source>
</evidence>
<feature type="region of interest" description="Disordered" evidence="6">
    <location>
        <begin position="1083"/>
        <end position="1187"/>
    </location>
</feature>
<feature type="domain" description="Gram-positive cocci surface proteins LPxTG" evidence="7">
    <location>
        <begin position="1182"/>
        <end position="1218"/>
    </location>
</feature>
<evidence type="ECO:0000256" key="5">
    <source>
        <dbReference type="ARBA" id="ARBA00023088"/>
    </source>
</evidence>
<sequence length="1218" mass="128695">MNQHNQLQKFSIRKYAIGTFSTLVATFVFLGVNHDAQASEQLNTTQQHSNSNHENSINESANTPIKPLDNKITTGQVQSKQINDNVKETKLNTQTNNKQQANNDLNVSNQPSNTHVRKKRATNSDEIDFNRVVTGSVDNSSVAAPNTSSSTPNDQQAPLIKPTFITSVGDAANTKRPIEILTSPNTDVALLDKDGATMGTGRTNETGHVTIVPQQWIPKGNVSAKATRGSESVTSDPVEALNTDPQHRPFVIEVTTDPFTRIELRDKYNKPLGASRTNDKGHAYIVPTRPIPEGNVTAVATDDSGNSSTSDPKKATDTTPPDKPIIHTNLVDKVGTLTPIEITTDPDTKVELFDKDNHLIGSGMTDHTGHITITPSKPLVEGPITAKATDDAETPNSSYSDPANVTDLTPPTSPNLETDLVGKAGTQTPITVTTDPNTTVELFDKDGNSLGRGTTDSTGHVTIIPNRPIPEGDVTAKATDNAEHPNSSTSQPKKATDTTPPIVPTINTDIAGKAGTQTPITVTTDPNTTVELFDKDGNSLGSGETDGSGQVTIIPNKAIPEGNIIAKATDHAEHPNSSTSEPVKATDTTPPTKPSVVGSLDGKAGTTDPVEVTTDPNTKVELLDKDGNVIGSGVTDGTGHAFITPIKPIPEGNVTVRATDNAEVPNSSTSDPVKATDTTPPNAPTFDTDISEKGGTLTPISVTTDPNTHVDIVDKDGNIIGSGTTDDQGHVTITSNVPIPEGNIFAKATDNAEHPNSSTSQPVNVIDTTPPIKPTVPGGLVGKANTQDPIEVVTDPNTHIEIFDKDGQLIGTGDTDQNGHALITPTKPIPEGPVTIKATDHAEHPNSSTSDPIDATDTTPPIVPKVNTGLDGKANTYTPVSITTDPNTKVELLDKDLHVIGSGVTDEKGNAIITPTKPIPEGNVYAKATDNATKPNSSISKPVKATDTTPPPKPVVKGSMNGKAGTKDPIEIITEPYTYVEIIDKDGRVIGSGKTDKNGHVVITPTKPYPEGTIIIKATDNAQPPNSSFSDPIKVTDTTAPKEPVIHTTLIHKANTKTPVKVTTDPYTLVELLDKYGHVIGKATTDGNGNATIKPTTPIPEGDVTVRATDNAEHPNSSLSKPVKATLSDNDKSGKNNGHTGNEIPKDLKHNEKSSGQNDYLSDYNEKDNNSNDHNRNKVNSLPDTGLNKDNASSSALLFTSLLGGIALLTRRHKKEEK</sequence>
<feature type="compositionally biased region" description="Polar residues" evidence="6">
    <location>
        <begin position="71"/>
        <end position="84"/>
    </location>
</feature>
<evidence type="ECO:0000313" key="9">
    <source>
        <dbReference type="Proteomes" id="UP000610527"/>
    </source>
</evidence>
<feature type="compositionally biased region" description="Polar residues" evidence="6">
    <location>
        <begin position="394"/>
        <end position="414"/>
    </location>
</feature>
<feature type="compositionally biased region" description="Polar residues" evidence="6">
    <location>
        <begin position="845"/>
        <end position="859"/>
    </location>
</feature>
<evidence type="ECO:0000256" key="6">
    <source>
        <dbReference type="SAM" id="MobiDB-lite"/>
    </source>
</evidence>
<evidence type="ECO:0000313" key="8">
    <source>
        <dbReference type="EMBL" id="NUI81879.1"/>
    </source>
</evidence>
<accession>A0ABX2LLR6</accession>
<feature type="compositionally biased region" description="Polar residues" evidence="6">
    <location>
        <begin position="575"/>
        <end position="590"/>
    </location>
</feature>
<feature type="compositionally biased region" description="Polar residues" evidence="6">
    <location>
        <begin position="664"/>
        <end position="680"/>
    </location>
</feature>
<evidence type="ECO:0000259" key="7">
    <source>
        <dbReference type="PROSITE" id="PS50847"/>
    </source>
</evidence>
<dbReference type="Gene3D" id="3.30.420.430">
    <property type="match status" value="1"/>
</dbReference>
<keyword evidence="5" id="KW-0572">Peptidoglycan-anchor</keyword>
<organism evidence="8 9">
    <name type="scientific">Staphylococcus borealis</name>
    <dbReference type="NCBI Taxonomy" id="2742203"/>
    <lineage>
        <taxon>Bacteria</taxon>
        <taxon>Bacillati</taxon>
        <taxon>Bacillota</taxon>
        <taxon>Bacilli</taxon>
        <taxon>Bacillales</taxon>
        <taxon>Staphylococcaceae</taxon>
        <taxon>Staphylococcus</taxon>
    </lineage>
</organism>
<feature type="region of interest" description="Disordered" evidence="6">
    <location>
        <begin position="388"/>
        <end position="414"/>
    </location>
</feature>
<keyword evidence="9" id="KW-1185">Reference proteome</keyword>
<protein>
    <submittedName>
        <fullName evidence="8">YSIRK-type signal peptide-containing protein</fullName>
    </submittedName>
</protein>
<feature type="compositionally biased region" description="Basic and acidic residues" evidence="6">
    <location>
        <begin position="1164"/>
        <end position="1176"/>
    </location>
</feature>
<feature type="compositionally biased region" description="Polar residues" evidence="6">
    <location>
        <begin position="1178"/>
        <end position="1187"/>
    </location>
</feature>
<feature type="compositionally biased region" description="Polar residues" evidence="6">
    <location>
        <begin position="930"/>
        <end position="940"/>
    </location>
</feature>
<feature type="region of interest" description="Disordered" evidence="6">
    <location>
        <begin position="929"/>
        <end position="963"/>
    </location>
</feature>
<feature type="compositionally biased region" description="Polar residues" evidence="6">
    <location>
        <begin position="451"/>
        <end position="460"/>
    </location>
</feature>
<feature type="compositionally biased region" description="Polar residues" evidence="6">
    <location>
        <begin position="138"/>
        <end position="156"/>
    </location>
</feature>
<evidence type="ECO:0000256" key="1">
    <source>
        <dbReference type="ARBA" id="ARBA00004168"/>
    </source>
</evidence>
<feature type="region of interest" description="Disordered" evidence="6">
    <location>
        <begin position="446"/>
        <end position="501"/>
    </location>
</feature>
<feature type="compositionally biased region" description="Polar residues" evidence="6">
    <location>
        <begin position="104"/>
        <end position="114"/>
    </location>
</feature>
<feature type="region of interest" description="Disordered" evidence="6">
    <location>
        <begin position="570"/>
        <end position="614"/>
    </location>
</feature>
<dbReference type="NCBIfam" id="TIGR01168">
    <property type="entry name" value="YSIRK_signal"/>
    <property type="match status" value="1"/>
</dbReference>
<gene>
    <name evidence="8" type="ORF">HUN84_03785</name>
</gene>
<dbReference type="RefSeq" id="WP_174841621.1">
    <property type="nucleotide sequence ID" value="NZ_JABVEF010000001.1"/>
</dbReference>
<feature type="compositionally biased region" description="Polar residues" evidence="6">
    <location>
        <begin position="754"/>
        <end position="767"/>
    </location>
</feature>
<comment type="caution">
    <text evidence="8">The sequence shown here is derived from an EMBL/GenBank/DDBJ whole genome shotgun (WGS) entry which is preliminary data.</text>
</comment>
<feature type="compositionally biased region" description="Low complexity" evidence="6">
    <location>
        <begin position="48"/>
        <end position="60"/>
    </location>
</feature>
<dbReference type="Gene3D" id="2.60.40.10">
    <property type="entry name" value="Immunoglobulins"/>
    <property type="match status" value="3"/>
</dbReference>
<feature type="region of interest" description="Disordered" evidence="6">
    <location>
        <begin position="138"/>
        <end position="157"/>
    </location>
</feature>
<feature type="region of interest" description="Disordered" evidence="6">
    <location>
        <begin position="752"/>
        <end position="781"/>
    </location>
</feature>
<proteinExistence type="predicted"/>
<dbReference type="InterPro" id="IPR019931">
    <property type="entry name" value="LPXTG_anchor"/>
</dbReference>
<feature type="region of interest" description="Disordered" evidence="6">
    <location>
        <begin position="42"/>
        <end position="132"/>
    </location>
</feature>
<feature type="region of interest" description="Disordered" evidence="6">
    <location>
        <begin position="273"/>
        <end position="326"/>
    </location>
</feature>
<evidence type="ECO:0000256" key="2">
    <source>
        <dbReference type="ARBA" id="ARBA00022512"/>
    </source>
</evidence>
<dbReference type="EMBL" id="JABVEG010000002">
    <property type="protein sequence ID" value="NUI81879.1"/>
    <property type="molecule type" value="Genomic_DNA"/>
</dbReference>
<dbReference type="InterPro" id="IPR005877">
    <property type="entry name" value="YSIRK_signal_dom"/>
</dbReference>
<feature type="region of interest" description="Disordered" evidence="6">
    <location>
        <begin position="840"/>
        <end position="859"/>
    </location>
</feature>
<dbReference type="InterPro" id="IPR013783">
    <property type="entry name" value="Ig-like_fold"/>
</dbReference>
<dbReference type="Proteomes" id="UP000610527">
    <property type="component" value="Unassembled WGS sequence"/>
</dbReference>